<name>A0A251WZ47_9RHOB</name>
<dbReference type="CDD" id="cd00082">
    <property type="entry name" value="HisKA"/>
    <property type="match status" value="1"/>
</dbReference>
<dbReference type="Gene3D" id="3.30.565.10">
    <property type="entry name" value="Histidine kinase-like ATPase, C-terminal domain"/>
    <property type="match status" value="1"/>
</dbReference>
<protein>
    <recommendedName>
        <fullName evidence="2">histidine kinase</fullName>
        <ecNumber evidence="2">2.7.13.3</ecNumber>
    </recommendedName>
</protein>
<dbReference type="GO" id="GO:0005886">
    <property type="term" value="C:plasma membrane"/>
    <property type="evidence" value="ECO:0007669"/>
    <property type="project" value="TreeGrafter"/>
</dbReference>
<evidence type="ECO:0000256" key="8">
    <source>
        <dbReference type="SAM" id="Phobius"/>
    </source>
</evidence>
<dbReference type="GO" id="GO:0000155">
    <property type="term" value="F:phosphorelay sensor kinase activity"/>
    <property type="evidence" value="ECO:0007669"/>
    <property type="project" value="InterPro"/>
</dbReference>
<keyword evidence="7 8" id="KW-1133">Transmembrane helix</keyword>
<dbReference type="InterPro" id="IPR050428">
    <property type="entry name" value="TCS_sensor_his_kinase"/>
</dbReference>
<comment type="caution">
    <text evidence="10">The sequence shown here is derived from an EMBL/GenBank/DDBJ whole genome shotgun (WGS) entry which is preliminary data.</text>
</comment>
<feature type="transmembrane region" description="Helical" evidence="8">
    <location>
        <begin position="12"/>
        <end position="37"/>
    </location>
</feature>
<sequence length="465" mass="50919">MINLLRKIQGMSLFSRVLAGVLTIMAMGGLLVALASFENGRQAARQSYDRLIQGAAIDIAESIRIVNGRPIADLPVSAFELLSLATNDRVLYAVRGSDGTLLTGHDDAPLPNSLRGSGPFFHDGTMHDAPARFVTVLRRFSEREFSGVVSVTVGQTRLARDAMAWDVIVDTLVPAAFVGLGLLVVALILIRSSMRRLEDMTQALIDRDPYDLTPMDTKGTPAEIDVVLRQVNRFMQRSERQMDSMRNLISDTAHQLRTPVAVIRAQAEMVTAEPDTDRSRAALERLLSRTRSLGVLLDQMLNRAMVIHRSDSIPRRMVDLRDIALDILDSRDHELLAPNVEVSLNISEDPVYVLGDEFSLTQAAKNLLSNALKHGVPPVEIGVSHSPTHATLWIKDAGNGPDDAVLARLGSRFERTTSSKEDSAGIGLSIVIAVAQAFDGELKYEKTADGFRAALVFPRSYEAFS</sequence>
<keyword evidence="4" id="KW-0808">Transferase</keyword>
<dbReference type="SUPFAM" id="SSF55874">
    <property type="entry name" value="ATPase domain of HSP90 chaperone/DNA topoisomerase II/histidine kinase"/>
    <property type="match status" value="1"/>
</dbReference>
<dbReference type="PANTHER" id="PTHR45436:SF1">
    <property type="entry name" value="SENSOR PROTEIN QSEC"/>
    <property type="match status" value="1"/>
</dbReference>
<dbReference type="InterPro" id="IPR003661">
    <property type="entry name" value="HisK_dim/P_dom"/>
</dbReference>
<comment type="catalytic activity">
    <reaction evidence="1">
        <text>ATP + protein L-histidine = ADP + protein N-phospho-L-histidine.</text>
        <dbReference type="EC" id="2.7.13.3"/>
    </reaction>
</comment>
<keyword evidence="11" id="KW-1185">Reference proteome</keyword>
<evidence type="ECO:0000256" key="7">
    <source>
        <dbReference type="ARBA" id="ARBA00022989"/>
    </source>
</evidence>
<proteinExistence type="predicted"/>
<dbReference type="PROSITE" id="PS50109">
    <property type="entry name" value="HIS_KIN"/>
    <property type="match status" value="1"/>
</dbReference>
<feature type="transmembrane region" description="Helical" evidence="8">
    <location>
        <begin position="172"/>
        <end position="190"/>
    </location>
</feature>
<evidence type="ECO:0000256" key="3">
    <source>
        <dbReference type="ARBA" id="ARBA00022553"/>
    </source>
</evidence>
<dbReference type="Pfam" id="PF08521">
    <property type="entry name" value="2CSK_N"/>
    <property type="match status" value="1"/>
</dbReference>
<evidence type="ECO:0000313" key="11">
    <source>
        <dbReference type="Proteomes" id="UP000194664"/>
    </source>
</evidence>
<dbReference type="RefSeq" id="WP_086451688.1">
    <property type="nucleotide sequence ID" value="NZ_MSPP01000003.1"/>
</dbReference>
<keyword evidence="3" id="KW-0597">Phosphoprotein</keyword>
<dbReference type="EMBL" id="MSPP01000003">
    <property type="protein sequence ID" value="OUD09213.1"/>
    <property type="molecule type" value="Genomic_DNA"/>
</dbReference>
<accession>A0A251WZ47</accession>
<dbReference type="Proteomes" id="UP000194664">
    <property type="component" value="Unassembled WGS sequence"/>
</dbReference>
<gene>
    <name evidence="10" type="ORF">BVC71_10960</name>
</gene>
<organism evidence="10 11">
    <name type="scientific">Marivivens niveibacter</name>
    <dbReference type="NCBI Taxonomy" id="1930667"/>
    <lineage>
        <taxon>Bacteria</taxon>
        <taxon>Pseudomonadati</taxon>
        <taxon>Pseudomonadota</taxon>
        <taxon>Alphaproteobacteria</taxon>
        <taxon>Rhodobacterales</taxon>
        <taxon>Paracoccaceae</taxon>
        <taxon>Marivivens group</taxon>
        <taxon>Marivivens</taxon>
    </lineage>
</organism>
<dbReference type="Gene3D" id="1.10.287.130">
    <property type="match status" value="1"/>
</dbReference>
<dbReference type="OrthoDB" id="913606at2"/>
<dbReference type="PANTHER" id="PTHR45436">
    <property type="entry name" value="SENSOR HISTIDINE KINASE YKOH"/>
    <property type="match status" value="1"/>
</dbReference>
<evidence type="ECO:0000256" key="1">
    <source>
        <dbReference type="ARBA" id="ARBA00000085"/>
    </source>
</evidence>
<keyword evidence="5 8" id="KW-0812">Transmembrane</keyword>
<dbReference type="SMART" id="SM00388">
    <property type="entry name" value="HisKA"/>
    <property type="match status" value="1"/>
</dbReference>
<dbReference type="SUPFAM" id="SSF47384">
    <property type="entry name" value="Homodimeric domain of signal transducing histidine kinase"/>
    <property type="match status" value="1"/>
</dbReference>
<evidence type="ECO:0000259" key="9">
    <source>
        <dbReference type="PROSITE" id="PS50109"/>
    </source>
</evidence>
<keyword evidence="8" id="KW-0472">Membrane</keyword>
<feature type="domain" description="Histidine kinase" evidence="9">
    <location>
        <begin position="251"/>
        <end position="461"/>
    </location>
</feature>
<evidence type="ECO:0000256" key="5">
    <source>
        <dbReference type="ARBA" id="ARBA00022692"/>
    </source>
</evidence>
<dbReference type="InterPro" id="IPR036890">
    <property type="entry name" value="HATPase_C_sf"/>
</dbReference>
<evidence type="ECO:0000313" key="10">
    <source>
        <dbReference type="EMBL" id="OUD09213.1"/>
    </source>
</evidence>
<dbReference type="EC" id="2.7.13.3" evidence="2"/>
<dbReference type="InterPro" id="IPR013727">
    <property type="entry name" value="2CSK_N"/>
</dbReference>
<dbReference type="SMART" id="SM00387">
    <property type="entry name" value="HATPase_c"/>
    <property type="match status" value="1"/>
</dbReference>
<dbReference type="InterPro" id="IPR036097">
    <property type="entry name" value="HisK_dim/P_sf"/>
</dbReference>
<dbReference type="AlphaFoldDB" id="A0A251WZ47"/>
<evidence type="ECO:0000256" key="6">
    <source>
        <dbReference type="ARBA" id="ARBA00022777"/>
    </source>
</evidence>
<dbReference type="Pfam" id="PF02518">
    <property type="entry name" value="HATPase_c"/>
    <property type="match status" value="1"/>
</dbReference>
<dbReference type="InterPro" id="IPR003594">
    <property type="entry name" value="HATPase_dom"/>
</dbReference>
<dbReference type="InterPro" id="IPR005467">
    <property type="entry name" value="His_kinase_dom"/>
</dbReference>
<keyword evidence="6 10" id="KW-0418">Kinase</keyword>
<evidence type="ECO:0000256" key="2">
    <source>
        <dbReference type="ARBA" id="ARBA00012438"/>
    </source>
</evidence>
<dbReference type="Pfam" id="PF00512">
    <property type="entry name" value="HisKA"/>
    <property type="match status" value="1"/>
</dbReference>
<evidence type="ECO:0000256" key="4">
    <source>
        <dbReference type="ARBA" id="ARBA00022679"/>
    </source>
</evidence>
<reference evidence="10 11" key="1">
    <citation type="submission" date="2016-12" db="EMBL/GenBank/DDBJ databases">
        <title>The draft genome sequence of HSLHS2.</title>
        <authorList>
            <person name="Hu D."/>
            <person name="Wang L."/>
            <person name="Shao Z."/>
        </authorList>
    </citation>
    <scope>NUCLEOTIDE SEQUENCE [LARGE SCALE GENOMIC DNA]</scope>
    <source>
        <strain evidence="10">MCCC 1A06712</strain>
    </source>
</reference>